<accession>A0ABV7H5B7</accession>
<dbReference type="EMBL" id="JBHRTI010000003">
    <property type="protein sequence ID" value="MFC3146786.1"/>
    <property type="molecule type" value="Genomic_DNA"/>
</dbReference>
<name>A0ABV7H5B7_9BURK</name>
<keyword evidence="3" id="KW-1185">Reference proteome</keyword>
<dbReference type="Gene3D" id="3.10.450.50">
    <property type="match status" value="1"/>
</dbReference>
<evidence type="ECO:0000313" key="3">
    <source>
        <dbReference type="Proteomes" id="UP001595556"/>
    </source>
</evidence>
<feature type="domain" description="SnoaL-like" evidence="1">
    <location>
        <begin position="9"/>
        <end position="108"/>
    </location>
</feature>
<dbReference type="SUPFAM" id="SSF54427">
    <property type="entry name" value="NTF2-like"/>
    <property type="match status" value="1"/>
</dbReference>
<dbReference type="InterPro" id="IPR037401">
    <property type="entry name" value="SnoaL-like"/>
</dbReference>
<protein>
    <submittedName>
        <fullName evidence="2">Nuclear transport factor 2 family protein</fullName>
    </submittedName>
</protein>
<dbReference type="InterPro" id="IPR032710">
    <property type="entry name" value="NTF2-like_dom_sf"/>
</dbReference>
<sequence>MSTPEAQLRAYLAAYAAKDLDAIAGMLADEVVLQDWNLRVQGRAAVLAETQKNFDAVRTLHIELLHLYAVADEHPPRAAAQLRIVVDETIELEVVDALHFDAQGRITAIRAYKG</sequence>
<dbReference type="Proteomes" id="UP001595556">
    <property type="component" value="Unassembled WGS sequence"/>
</dbReference>
<dbReference type="RefSeq" id="WP_377301282.1">
    <property type="nucleotide sequence ID" value="NZ_CP180191.1"/>
</dbReference>
<gene>
    <name evidence="2" type="ORF">ACFOEN_03925</name>
</gene>
<comment type="caution">
    <text evidence="2">The sequence shown here is derived from an EMBL/GenBank/DDBJ whole genome shotgun (WGS) entry which is preliminary data.</text>
</comment>
<evidence type="ECO:0000313" key="2">
    <source>
        <dbReference type="EMBL" id="MFC3146786.1"/>
    </source>
</evidence>
<dbReference type="Pfam" id="PF12680">
    <property type="entry name" value="SnoaL_2"/>
    <property type="match status" value="1"/>
</dbReference>
<reference evidence="3" key="1">
    <citation type="journal article" date="2019" name="Int. J. Syst. Evol. Microbiol.">
        <title>The Global Catalogue of Microorganisms (GCM) 10K type strain sequencing project: providing services to taxonomists for standard genome sequencing and annotation.</title>
        <authorList>
            <consortium name="The Broad Institute Genomics Platform"/>
            <consortium name="The Broad Institute Genome Sequencing Center for Infectious Disease"/>
            <person name="Wu L."/>
            <person name="Ma J."/>
        </authorList>
    </citation>
    <scope>NUCLEOTIDE SEQUENCE [LARGE SCALE GENOMIC DNA]</scope>
    <source>
        <strain evidence="3">KCTC 52168</strain>
    </source>
</reference>
<evidence type="ECO:0000259" key="1">
    <source>
        <dbReference type="Pfam" id="PF12680"/>
    </source>
</evidence>
<proteinExistence type="predicted"/>
<organism evidence="2 3">
    <name type="scientific">Piscinibacterium candidicorallinum</name>
    <dbReference type="NCBI Taxonomy" id="1793872"/>
    <lineage>
        <taxon>Bacteria</taxon>
        <taxon>Pseudomonadati</taxon>
        <taxon>Pseudomonadota</taxon>
        <taxon>Betaproteobacteria</taxon>
        <taxon>Burkholderiales</taxon>
        <taxon>Piscinibacterium</taxon>
    </lineage>
</organism>